<name>A0ABZ0SCM2_9GAMM</name>
<keyword evidence="2 5" id="KW-0963">Cytoplasm</keyword>
<feature type="active site" description="Proton acceptor" evidence="5">
    <location>
        <position position="149"/>
    </location>
</feature>
<evidence type="ECO:0000313" key="8">
    <source>
        <dbReference type="Proteomes" id="UP001432180"/>
    </source>
</evidence>
<dbReference type="NCBIfam" id="TIGR01575">
    <property type="entry name" value="rimI"/>
    <property type="match status" value="1"/>
</dbReference>
<dbReference type="InterPro" id="IPR050680">
    <property type="entry name" value="YpeA/RimI_acetyltransf"/>
</dbReference>
<dbReference type="InterPro" id="IPR016181">
    <property type="entry name" value="Acyl_CoA_acyltransferase"/>
</dbReference>
<evidence type="ECO:0000259" key="6">
    <source>
        <dbReference type="PROSITE" id="PS51186"/>
    </source>
</evidence>
<evidence type="ECO:0000256" key="3">
    <source>
        <dbReference type="ARBA" id="ARBA00022679"/>
    </source>
</evidence>
<sequence length="192" mass="21254">MTRVSIRARGARALWVTVRDQRPPHHLSSMQAPATTLTAPCPDAGLSLRRMRMHDLDAVLSVERAAYHSPWTEGIFQDSLAAGHYCLVLEQPVSDQLIGHGVMMLVLDECHLLNVCIHPSHQRRGLGRLLLRRLLAIARKRQAASAFLEVRASNQAALALYQAEGFNEIGLRRGYYPAAKGREDAIVMGCAL</sequence>
<keyword evidence="4 5" id="KW-0012">Acyltransferase</keyword>
<dbReference type="PROSITE" id="PS51186">
    <property type="entry name" value="GNAT"/>
    <property type="match status" value="1"/>
</dbReference>
<accession>A0ABZ0SCM2</accession>
<evidence type="ECO:0000256" key="2">
    <source>
        <dbReference type="ARBA" id="ARBA00022490"/>
    </source>
</evidence>
<feature type="domain" description="N-acetyltransferase" evidence="6">
    <location>
        <begin position="46"/>
        <end position="192"/>
    </location>
</feature>
<dbReference type="Gene3D" id="3.40.630.30">
    <property type="match status" value="1"/>
</dbReference>
<comment type="caution">
    <text evidence="5">Lacks conserved residue(s) required for the propagation of feature annotation.</text>
</comment>
<dbReference type="InterPro" id="IPR000182">
    <property type="entry name" value="GNAT_dom"/>
</dbReference>
<feature type="active site" description="Proton donor" evidence="5">
    <location>
        <position position="161"/>
    </location>
</feature>
<dbReference type="SUPFAM" id="SSF55729">
    <property type="entry name" value="Acyl-CoA N-acyltransferases (Nat)"/>
    <property type="match status" value="1"/>
</dbReference>
<feature type="binding site" evidence="5">
    <location>
        <begin position="123"/>
        <end position="128"/>
    </location>
    <ligand>
        <name>acetyl-CoA</name>
        <dbReference type="ChEBI" id="CHEBI:57288"/>
    </ligand>
</feature>
<dbReference type="InterPro" id="IPR006464">
    <property type="entry name" value="AcTrfase_RimI/Ard1"/>
</dbReference>
<keyword evidence="3 5" id="KW-0808">Transferase</keyword>
<evidence type="ECO:0000256" key="5">
    <source>
        <dbReference type="HAMAP-Rule" id="MF_02210"/>
    </source>
</evidence>
<dbReference type="Pfam" id="PF00583">
    <property type="entry name" value="Acetyltransf_1"/>
    <property type="match status" value="1"/>
</dbReference>
<gene>
    <name evidence="5" type="primary">rimI</name>
    <name evidence="7" type="ORF">Thiowin_02843</name>
</gene>
<organism evidence="7 8">
    <name type="scientific">Thiorhodovibrio winogradskyi</name>
    <dbReference type="NCBI Taxonomy" id="77007"/>
    <lineage>
        <taxon>Bacteria</taxon>
        <taxon>Pseudomonadati</taxon>
        <taxon>Pseudomonadota</taxon>
        <taxon>Gammaproteobacteria</taxon>
        <taxon>Chromatiales</taxon>
        <taxon>Chromatiaceae</taxon>
        <taxon>Thiorhodovibrio</taxon>
    </lineage>
</organism>
<comment type="function">
    <text evidence="5">Acetylates the N-terminal alanine of ribosomal protein bS18.</text>
</comment>
<dbReference type="EMBL" id="CP121472">
    <property type="protein sequence ID" value="WPL17801.1"/>
    <property type="molecule type" value="Genomic_DNA"/>
</dbReference>
<dbReference type="Proteomes" id="UP001432180">
    <property type="component" value="Chromosome"/>
</dbReference>
<evidence type="ECO:0000313" key="7">
    <source>
        <dbReference type="EMBL" id="WPL17801.1"/>
    </source>
</evidence>
<evidence type="ECO:0000256" key="1">
    <source>
        <dbReference type="ARBA" id="ARBA00005395"/>
    </source>
</evidence>
<dbReference type="InterPro" id="IPR043690">
    <property type="entry name" value="RimI"/>
</dbReference>
<feature type="binding site" evidence="5">
    <location>
        <position position="154"/>
    </location>
    <ligand>
        <name>acetyl-CoA</name>
        <dbReference type="ChEBI" id="CHEBI:57288"/>
    </ligand>
</feature>
<comment type="subcellular location">
    <subcellularLocation>
        <location evidence="5">Cytoplasm</location>
    </subcellularLocation>
</comment>
<dbReference type="HAMAP" id="MF_02210">
    <property type="entry name" value="RimI"/>
    <property type="match status" value="1"/>
</dbReference>
<protein>
    <recommendedName>
        <fullName evidence="5">[Ribosomal protein bS18]-alanine N-acetyltransferase</fullName>
        <ecNumber evidence="5">2.3.1.266</ecNumber>
    </recommendedName>
</protein>
<proteinExistence type="inferred from homology"/>
<comment type="catalytic activity">
    <reaction evidence="5">
        <text>N-terminal L-alanyl-[ribosomal protein bS18] + acetyl-CoA = N-terminal N(alpha)-acetyl-L-alanyl-[ribosomal protein bS18] + CoA + H(+)</text>
        <dbReference type="Rhea" id="RHEA:43756"/>
        <dbReference type="Rhea" id="RHEA-COMP:10676"/>
        <dbReference type="Rhea" id="RHEA-COMP:10677"/>
        <dbReference type="ChEBI" id="CHEBI:15378"/>
        <dbReference type="ChEBI" id="CHEBI:57287"/>
        <dbReference type="ChEBI" id="CHEBI:57288"/>
        <dbReference type="ChEBI" id="CHEBI:64718"/>
        <dbReference type="ChEBI" id="CHEBI:83683"/>
        <dbReference type="EC" id="2.3.1.266"/>
    </reaction>
</comment>
<keyword evidence="8" id="KW-1185">Reference proteome</keyword>
<dbReference type="PANTHER" id="PTHR43420">
    <property type="entry name" value="ACETYLTRANSFERASE"/>
    <property type="match status" value="1"/>
</dbReference>
<dbReference type="EC" id="2.3.1.266" evidence="5"/>
<dbReference type="PANTHER" id="PTHR43420:SF51">
    <property type="entry name" value="PEPTIDYL-LYSINE N-ACETYLTRANSFERASE YIAC"/>
    <property type="match status" value="1"/>
</dbReference>
<comment type="similarity">
    <text evidence="1 5">Belongs to the acetyltransferase family. RimI subfamily.</text>
</comment>
<reference evidence="7 8" key="1">
    <citation type="journal article" date="2023" name="Microorganisms">
        <title>Thiorhodovibrio frisius and Trv. litoralis spp. nov., Two Novel Members from a Clade of Fastidious Purple Sulfur Bacteria That Exhibit Unique Red-Shifted Light-Harvesting Capabilities.</title>
        <authorList>
            <person name="Methner A."/>
            <person name="Kuzyk S.B."/>
            <person name="Petersen J."/>
            <person name="Bauer S."/>
            <person name="Brinkmann H."/>
            <person name="Sichau K."/>
            <person name="Wanner G."/>
            <person name="Wolf J."/>
            <person name="Neumann-Schaal M."/>
            <person name="Henke P."/>
            <person name="Tank M."/>
            <person name="Sproer C."/>
            <person name="Bunk B."/>
            <person name="Overmann J."/>
        </authorList>
    </citation>
    <scope>NUCLEOTIDE SEQUENCE [LARGE SCALE GENOMIC DNA]</scope>
    <source>
        <strain evidence="7 8">DSM 6702</strain>
    </source>
</reference>
<evidence type="ECO:0000256" key="4">
    <source>
        <dbReference type="ARBA" id="ARBA00023315"/>
    </source>
</evidence>